<comment type="caution">
    <text evidence="2">The sequence shown here is derived from an EMBL/GenBank/DDBJ whole genome shotgun (WGS) entry which is preliminary data.</text>
</comment>
<dbReference type="EMBL" id="BSUO01000001">
    <property type="protein sequence ID" value="GMA42277.1"/>
    <property type="molecule type" value="Genomic_DNA"/>
</dbReference>
<dbReference type="InterPro" id="IPR036291">
    <property type="entry name" value="NAD(P)-bd_dom_sf"/>
</dbReference>
<dbReference type="PANTHER" id="PTHR48079:SF6">
    <property type="entry name" value="NAD(P)-BINDING DOMAIN-CONTAINING PROTEIN-RELATED"/>
    <property type="match status" value="1"/>
</dbReference>
<gene>
    <name evidence="2" type="ORF">GCM10025883_43220</name>
</gene>
<dbReference type="RefSeq" id="WP_284305716.1">
    <property type="nucleotide sequence ID" value="NZ_BSUO01000001.1"/>
</dbReference>
<evidence type="ECO:0000259" key="1">
    <source>
        <dbReference type="Pfam" id="PF01073"/>
    </source>
</evidence>
<dbReference type="InterPro" id="IPR002225">
    <property type="entry name" value="3Beta_OHSteriod_DH/Estase"/>
</dbReference>
<feature type="domain" description="3-beta hydroxysteroid dehydrogenase/isomerase" evidence="1">
    <location>
        <begin position="4"/>
        <end position="238"/>
    </location>
</feature>
<dbReference type="Gene3D" id="3.40.50.720">
    <property type="entry name" value="NAD(P)-binding Rossmann-like Domain"/>
    <property type="match status" value="1"/>
</dbReference>
<dbReference type="Pfam" id="PF01073">
    <property type="entry name" value="3Beta_HSD"/>
    <property type="match status" value="1"/>
</dbReference>
<dbReference type="PANTHER" id="PTHR48079">
    <property type="entry name" value="PROTEIN YEEZ"/>
    <property type="match status" value="1"/>
</dbReference>
<accession>A0ABQ6IZZ7</accession>
<protein>
    <submittedName>
        <fullName evidence="2">Nucleoside-diphosphate sugar epimerase</fullName>
    </submittedName>
</protein>
<dbReference type="SUPFAM" id="SSF51735">
    <property type="entry name" value="NAD(P)-binding Rossmann-fold domains"/>
    <property type="match status" value="1"/>
</dbReference>
<dbReference type="InterPro" id="IPR051783">
    <property type="entry name" value="NAD(P)-dependent_oxidoreduct"/>
</dbReference>
<keyword evidence="3" id="KW-1185">Reference proteome</keyword>
<organism evidence="2 3">
    <name type="scientific">Mobilicoccus caccae</name>
    <dbReference type="NCBI Taxonomy" id="1859295"/>
    <lineage>
        <taxon>Bacteria</taxon>
        <taxon>Bacillati</taxon>
        <taxon>Actinomycetota</taxon>
        <taxon>Actinomycetes</taxon>
        <taxon>Micrococcales</taxon>
        <taxon>Dermatophilaceae</taxon>
        <taxon>Mobilicoccus</taxon>
    </lineage>
</organism>
<dbReference type="Proteomes" id="UP001157126">
    <property type="component" value="Unassembled WGS sequence"/>
</dbReference>
<name>A0ABQ6IZZ7_9MICO</name>
<sequence length="341" mass="35758">MKVLVTGASGMLGGGVARALAARGDDVSVLQRRPSGLADEGLREILGDVCDPAAVSRAVRGQDAVVHLAAKVNVTGAWKDYVRVNVGGTRAVVDACIEHGVPRLVHTSSPSVAHAGTSIVGEGAGPADPERARGSYARSKAIAERIALTADARARRDGRGPAVVAIRPHLVWGPGDTQLVARIIRRAESGRLPVIGSGAALVDTTYIDNAVDALVAALDRCEQIRGEAFVVTNGEPRPISEIFAAWARAGGVDVEPKRIPTRVALLAGSAVDVVTALRERLGDADDVDPPLTRFLVEQLTTAHWFDQRRTREALGWTPRVSLEEGFARLAASGGEAGRLVA</sequence>
<proteinExistence type="predicted"/>
<evidence type="ECO:0000313" key="2">
    <source>
        <dbReference type="EMBL" id="GMA42277.1"/>
    </source>
</evidence>
<evidence type="ECO:0000313" key="3">
    <source>
        <dbReference type="Proteomes" id="UP001157126"/>
    </source>
</evidence>
<reference evidence="3" key="1">
    <citation type="journal article" date="2019" name="Int. J. Syst. Evol. Microbiol.">
        <title>The Global Catalogue of Microorganisms (GCM) 10K type strain sequencing project: providing services to taxonomists for standard genome sequencing and annotation.</title>
        <authorList>
            <consortium name="The Broad Institute Genomics Platform"/>
            <consortium name="The Broad Institute Genome Sequencing Center for Infectious Disease"/>
            <person name="Wu L."/>
            <person name="Ma J."/>
        </authorList>
    </citation>
    <scope>NUCLEOTIDE SEQUENCE [LARGE SCALE GENOMIC DNA]</scope>
    <source>
        <strain evidence="3">NBRC 113072</strain>
    </source>
</reference>